<reference evidence="1" key="1">
    <citation type="submission" date="2020-06" db="EMBL/GenBank/DDBJ databases">
        <title>Whole Genome Sequence of Bradyrhizobium sp. Strain 1S1.</title>
        <authorList>
            <person name="Bromfield E.S.P."/>
            <person name="Cloutier S."/>
        </authorList>
    </citation>
    <scope>NUCLEOTIDE SEQUENCE [LARGE SCALE GENOMIC DNA]</scope>
    <source>
        <strain evidence="1">1S1</strain>
    </source>
</reference>
<dbReference type="RefSeq" id="WP_166214605.1">
    <property type="nucleotide sequence ID" value="NZ_CP088285.1"/>
</dbReference>
<dbReference type="AlphaFoldDB" id="A0A973W6D4"/>
<evidence type="ECO:0000313" key="1">
    <source>
        <dbReference type="EMBL" id="NVI48024.1"/>
    </source>
</evidence>
<dbReference type="Proteomes" id="UP001432046">
    <property type="component" value="Chromosome"/>
</dbReference>
<name>A0A973W6D4_9BRAD</name>
<dbReference type="EMBL" id="JAAOLE020000001">
    <property type="protein sequence ID" value="NVI48024.1"/>
    <property type="molecule type" value="Genomic_DNA"/>
</dbReference>
<gene>
    <name evidence="1" type="ORF">HAP48_034735</name>
    <name evidence="2" type="ORF">WDK88_11905</name>
</gene>
<accession>A0A973W6D4</accession>
<dbReference type="EMBL" id="CP147711">
    <property type="protein sequence ID" value="WXC82232.1"/>
    <property type="molecule type" value="Genomic_DNA"/>
</dbReference>
<proteinExistence type="predicted"/>
<sequence>MYNSLTMGGATHGHTWREDQFLESHRRLNVMLLHRAGALVPSARTVWKWADGGKTNILAAHGEIFLSGDFKQVIRFGYIPLMLMHGGERMRLFCPICNCGAYFLAERKSKFACKKCFRLDWRCRHRRRYNPFVEEADGRSHNRSRR</sequence>
<evidence type="ECO:0000313" key="3">
    <source>
        <dbReference type="Proteomes" id="UP001432046"/>
    </source>
</evidence>
<keyword evidence="3" id="KW-1185">Reference proteome</keyword>
<reference evidence="2" key="2">
    <citation type="journal article" date="2021" name="Int. J. Syst. Evol. Microbiol.">
        <title>Bradyrhizobium septentrionale sp. nov. (sv. septentrionale) and Bradyrhizobium quebecense sp. nov. (sv. septentrionale) associated with legumes native to Canada possess rearranged symbiosis genes and numerous insertion sequences.</title>
        <authorList>
            <person name="Bromfield E.S.P."/>
            <person name="Cloutier S."/>
        </authorList>
    </citation>
    <scope>NUCLEOTIDE SEQUENCE</scope>
    <source>
        <strain evidence="2">5S5</strain>
    </source>
</reference>
<protein>
    <submittedName>
        <fullName evidence="1">Uncharacterized protein</fullName>
    </submittedName>
</protein>
<evidence type="ECO:0000313" key="2">
    <source>
        <dbReference type="EMBL" id="WXC82232.1"/>
    </source>
</evidence>
<reference evidence="2" key="3">
    <citation type="submission" date="2024-03" db="EMBL/GenBank/DDBJ databases">
        <authorList>
            <person name="Bromfield E.S.P."/>
            <person name="Cloutier S."/>
        </authorList>
    </citation>
    <scope>NUCLEOTIDE SEQUENCE</scope>
    <source>
        <strain evidence="2">5S5</strain>
    </source>
</reference>
<organism evidence="1">
    <name type="scientific">Bradyrhizobium septentrionale</name>
    <dbReference type="NCBI Taxonomy" id="1404411"/>
    <lineage>
        <taxon>Bacteria</taxon>
        <taxon>Pseudomonadati</taxon>
        <taxon>Pseudomonadota</taxon>
        <taxon>Alphaproteobacteria</taxon>
        <taxon>Hyphomicrobiales</taxon>
        <taxon>Nitrobacteraceae</taxon>
        <taxon>Bradyrhizobium</taxon>
    </lineage>
</organism>